<sequence length="30" mass="3566">MTDVLSAELDDLFLLEVYVKCFLVQKLYEK</sequence>
<evidence type="ECO:0000313" key="2">
    <source>
        <dbReference type="Proteomes" id="UP001371456"/>
    </source>
</evidence>
<proteinExistence type="predicted"/>
<protein>
    <submittedName>
        <fullName evidence="1">Uncharacterized protein</fullName>
    </submittedName>
</protein>
<accession>A0AAN8SW11</accession>
<name>A0AAN8SW11_SOLBU</name>
<comment type="caution">
    <text evidence="1">The sequence shown here is derived from an EMBL/GenBank/DDBJ whole genome shotgun (WGS) entry which is preliminary data.</text>
</comment>
<organism evidence="1 2">
    <name type="scientific">Solanum bulbocastanum</name>
    <name type="common">Wild potato</name>
    <dbReference type="NCBI Taxonomy" id="147425"/>
    <lineage>
        <taxon>Eukaryota</taxon>
        <taxon>Viridiplantae</taxon>
        <taxon>Streptophyta</taxon>
        <taxon>Embryophyta</taxon>
        <taxon>Tracheophyta</taxon>
        <taxon>Spermatophyta</taxon>
        <taxon>Magnoliopsida</taxon>
        <taxon>eudicotyledons</taxon>
        <taxon>Gunneridae</taxon>
        <taxon>Pentapetalae</taxon>
        <taxon>asterids</taxon>
        <taxon>lamiids</taxon>
        <taxon>Solanales</taxon>
        <taxon>Solanaceae</taxon>
        <taxon>Solanoideae</taxon>
        <taxon>Solaneae</taxon>
        <taxon>Solanum</taxon>
    </lineage>
</organism>
<keyword evidence="2" id="KW-1185">Reference proteome</keyword>
<dbReference type="AlphaFoldDB" id="A0AAN8SW11"/>
<gene>
    <name evidence="1" type="ORF">RDI58_027766</name>
</gene>
<evidence type="ECO:0000313" key="1">
    <source>
        <dbReference type="EMBL" id="KAK6776765.1"/>
    </source>
</evidence>
<dbReference type="Proteomes" id="UP001371456">
    <property type="component" value="Unassembled WGS sequence"/>
</dbReference>
<reference evidence="1 2" key="1">
    <citation type="submission" date="2024-02" db="EMBL/GenBank/DDBJ databases">
        <title>de novo genome assembly of Solanum bulbocastanum strain 11H21.</title>
        <authorList>
            <person name="Hosaka A.J."/>
        </authorList>
    </citation>
    <scope>NUCLEOTIDE SEQUENCE [LARGE SCALE GENOMIC DNA]</scope>
    <source>
        <tissue evidence="1">Young leaves</tissue>
    </source>
</reference>
<dbReference type="EMBL" id="JBANQN010000011">
    <property type="protein sequence ID" value="KAK6776765.1"/>
    <property type="molecule type" value="Genomic_DNA"/>
</dbReference>